<dbReference type="PANTHER" id="PTHR32071">
    <property type="entry name" value="TRANSCRIPTIONAL REGULATORY PROTEIN"/>
    <property type="match status" value="1"/>
</dbReference>
<proteinExistence type="predicted"/>
<dbReference type="EMBL" id="BARW01026310">
    <property type="protein sequence ID" value="GAJ16207.1"/>
    <property type="molecule type" value="Genomic_DNA"/>
</dbReference>
<reference evidence="4" key="1">
    <citation type="journal article" date="2014" name="Front. Microbiol.">
        <title>High frequency of phylogenetically diverse reductive dehalogenase-homologous genes in deep subseafloor sedimentary metagenomes.</title>
        <authorList>
            <person name="Kawai M."/>
            <person name="Futagami T."/>
            <person name="Toyoda A."/>
            <person name="Takaki Y."/>
            <person name="Nishi S."/>
            <person name="Hori S."/>
            <person name="Arai W."/>
            <person name="Tsubouchi T."/>
            <person name="Morono Y."/>
            <person name="Uchiyama I."/>
            <person name="Ito T."/>
            <person name="Fujiyama A."/>
            <person name="Inagaki F."/>
            <person name="Takami H."/>
        </authorList>
    </citation>
    <scope>NUCLEOTIDE SEQUENCE</scope>
    <source>
        <strain evidence="4">Expedition CK06-06</strain>
    </source>
</reference>
<sequence length="189" mass="21194">MVGRSEAIKHTLKITKLVALSRCNPVLIVGETGTGKELAAEAIHFLRHPQERFVAVNCAALTASLLESELFGHVKGAFTGADREKTRLLELAGDGSLFLDEISEIPINLQAKLLRILQERTFRKVGGIKNIKFNATIIASSNRNLRKETNANRFRADLYYRLNISPITIAPLRSPRRRQDIQLLAEYFL</sequence>
<dbReference type="Pfam" id="PF00158">
    <property type="entry name" value="Sigma54_activat"/>
    <property type="match status" value="1"/>
</dbReference>
<dbReference type="InterPro" id="IPR002078">
    <property type="entry name" value="Sigma_54_int"/>
</dbReference>
<feature type="domain" description="Sigma-54 factor interaction" evidence="3">
    <location>
        <begin position="1"/>
        <end position="189"/>
    </location>
</feature>
<dbReference type="AlphaFoldDB" id="X1VEK7"/>
<keyword evidence="2" id="KW-0067">ATP-binding</keyword>
<dbReference type="CDD" id="cd00009">
    <property type="entry name" value="AAA"/>
    <property type="match status" value="1"/>
</dbReference>
<comment type="caution">
    <text evidence="4">The sequence shown here is derived from an EMBL/GenBank/DDBJ whole genome shotgun (WGS) entry which is preliminary data.</text>
</comment>
<dbReference type="PROSITE" id="PS50045">
    <property type="entry name" value="SIGMA54_INTERACT_4"/>
    <property type="match status" value="1"/>
</dbReference>
<name>X1VEK7_9ZZZZ</name>
<feature type="non-terminal residue" evidence="4">
    <location>
        <position position="189"/>
    </location>
</feature>
<evidence type="ECO:0000256" key="2">
    <source>
        <dbReference type="ARBA" id="ARBA00022840"/>
    </source>
</evidence>
<keyword evidence="1" id="KW-0547">Nucleotide-binding</keyword>
<evidence type="ECO:0000259" key="3">
    <source>
        <dbReference type="PROSITE" id="PS50045"/>
    </source>
</evidence>
<evidence type="ECO:0000256" key="1">
    <source>
        <dbReference type="ARBA" id="ARBA00022741"/>
    </source>
</evidence>
<accession>X1VEK7</accession>
<dbReference type="InterPro" id="IPR003593">
    <property type="entry name" value="AAA+_ATPase"/>
</dbReference>
<evidence type="ECO:0000313" key="4">
    <source>
        <dbReference type="EMBL" id="GAJ16207.1"/>
    </source>
</evidence>
<organism evidence="4">
    <name type="scientific">marine sediment metagenome</name>
    <dbReference type="NCBI Taxonomy" id="412755"/>
    <lineage>
        <taxon>unclassified sequences</taxon>
        <taxon>metagenomes</taxon>
        <taxon>ecological metagenomes</taxon>
    </lineage>
</organism>
<dbReference type="InterPro" id="IPR027417">
    <property type="entry name" value="P-loop_NTPase"/>
</dbReference>
<gene>
    <name evidence="4" type="ORF">S12H4_42934</name>
</gene>
<dbReference type="Gene3D" id="3.40.50.300">
    <property type="entry name" value="P-loop containing nucleotide triphosphate hydrolases"/>
    <property type="match status" value="1"/>
</dbReference>
<dbReference type="SMART" id="SM00382">
    <property type="entry name" value="AAA"/>
    <property type="match status" value="1"/>
</dbReference>
<protein>
    <recommendedName>
        <fullName evidence="3">Sigma-54 factor interaction domain-containing protein</fullName>
    </recommendedName>
</protein>
<dbReference type="GO" id="GO:0006355">
    <property type="term" value="P:regulation of DNA-templated transcription"/>
    <property type="evidence" value="ECO:0007669"/>
    <property type="project" value="InterPro"/>
</dbReference>
<dbReference type="SUPFAM" id="SSF52540">
    <property type="entry name" value="P-loop containing nucleoside triphosphate hydrolases"/>
    <property type="match status" value="1"/>
</dbReference>
<dbReference type="FunFam" id="3.40.50.300:FF:000006">
    <property type="entry name" value="DNA-binding transcriptional regulator NtrC"/>
    <property type="match status" value="1"/>
</dbReference>
<dbReference type="GO" id="GO:0005524">
    <property type="term" value="F:ATP binding"/>
    <property type="evidence" value="ECO:0007669"/>
    <property type="project" value="UniProtKB-KW"/>
</dbReference>